<comment type="similarity">
    <text evidence="1 3">Belongs to the UreD family.</text>
</comment>
<dbReference type="Pfam" id="PF01774">
    <property type="entry name" value="UreD"/>
    <property type="match status" value="1"/>
</dbReference>
<organism evidence="4 5">
    <name type="scientific">Sorlinia euscelidii</name>
    <dbReference type="NCBI Taxonomy" id="3081148"/>
    <lineage>
        <taxon>Bacteria</taxon>
        <taxon>Pseudomonadati</taxon>
        <taxon>Pseudomonadota</taxon>
        <taxon>Alphaproteobacteria</taxon>
        <taxon>Acetobacterales</taxon>
        <taxon>Acetobacteraceae</taxon>
        <taxon>Sorlinia</taxon>
    </lineage>
</organism>
<dbReference type="PANTHER" id="PTHR33643:SF1">
    <property type="entry name" value="UREASE ACCESSORY PROTEIN D"/>
    <property type="match status" value="1"/>
</dbReference>
<evidence type="ECO:0000256" key="2">
    <source>
        <dbReference type="ARBA" id="ARBA00023186"/>
    </source>
</evidence>
<comment type="subunit">
    <text evidence="3">UreD, UreF and UreG form a complex that acts as a GTP-hydrolysis-dependent molecular chaperone, activating the urease apoprotein by helping to assemble the nickel containing metallocenter of UreC. The UreE protein probably delivers the nickel.</text>
</comment>
<dbReference type="PANTHER" id="PTHR33643">
    <property type="entry name" value="UREASE ACCESSORY PROTEIN D"/>
    <property type="match status" value="1"/>
</dbReference>
<dbReference type="InterPro" id="IPR002669">
    <property type="entry name" value="UreD"/>
</dbReference>
<comment type="subcellular location">
    <subcellularLocation>
        <location evidence="3">Cytoplasm</location>
    </subcellularLocation>
</comment>
<proteinExistence type="inferred from homology"/>
<dbReference type="RefSeq" id="WP_394818552.1">
    <property type="nucleotide sequence ID" value="NZ_JAWJZY010000001.1"/>
</dbReference>
<sequence>MSVKKDGVRTRLDQLRQSGCLKTFFPHSPHSALECILVNVSGGIAASDRLESLFSCPARTHLILSTQGAERYQRVRDGEAPSQVTTICHVGAGAQLEWLPRETLYYNDAYVTRNFEVHLTADARFTSVETRVFGRSYAGERVQRLRLKERMCVYRDGAPLFIDAVISDAISDAVLDRAAIGDGAHVQQSILHVSDEATICLDEVRTAIRGVNHVHMAASAWNGVMVIRLLARHLDHALKAGEAALKVVRRGADMPPSWRY</sequence>
<evidence type="ECO:0000313" key="5">
    <source>
        <dbReference type="Proteomes" id="UP001312908"/>
    </source>
</evidence>
<comment type="caution">
    <text evidence="4">The sequence shown here is derived from an EMBL/GenBank/DDBJ whole genome shotgun (WGS) entry which is preliminary data.</text>
</comment>
<dbReference type="HAMAP" id="MF_01384">
    <property type="entry name" value="UreD"/>
    <property type="match status" value="1"/>
</dbReference>
<keyword evidence="3" id="KW-0963">Cytoplasm</keyword>
<accession>A0ABU7TYM3</accession>
<gene>
    <name evidence="3" type="primary">ureD</name>
    <name evidence="4" type="ORF">DOFOFD_00555</name>
</gene>
<name>A0ABU7TYM3_9PROT</name>
<keyword evidence="5" id="KW-1185">Reference proteome</keyword>
<evidence type="ECO:0000256" key="3">
    <source>
        <dbReference type="HAMAP-Rule" id="MF_01384"/>
    </source>
</evidence>
<dbReference type="EMBL" id="JAWJZY010000001">
    <property type="protein sequence ID" value="MEE8657512.1"/>
    <property type="molecule type" value="Genomic_DNA"/>
</dbReference>
<evidence type="ECO:0000256" key="1">
    <source>
        <dbReference type="ARBA" id="ARBA00007177"/>
    </source>
</evidence>
<dbReference type="Proteomes" id="UP001312908">
    <property type="component" value="Unassembled WGS sequence"/>
</dbReference>
<evidence type="ECO:0000313" key="4">
    <source>
        <dbReference type="EMBL" id="MEE8657512.1"/>
    </source>
</evidence>
<keyword evidence="2 3" id="KW-0143">Chaperone</keyword>
<protein>
    <recommendedName>
        <fullName evidence="3">Urease accessory protein UreD</fullName>
    </recommendedName>
</protein>
<keyword evidence="3" id="KW-0996">Nickel insertion</keyword>
<comment type="function">
    <text evidence="3">Required for maturation of urease via the functional incorporation of the urease nickel metallocenter.</text>
</comment>
<reference evidence="4 5" key="1">
    <citation type="submission" date="2023-10" db="EMBL/GenBank/DDBJ databases">
        <title>Sorlinia euscelidii gen. nov., sp. nov., an acetic acid bacteria isolated from the gut of Euscelidius variegatus emitter.</title>
        <authorList>
            <person name="Michoud G."/>
            <person name="Marasco R."/>
            <person name="Seferji K."/>
            <person name="Gonella E."/>
            <person name="Garuglieri E."/>
            <person name="Alma A."/>
            <person name="Mapelli F."/>
            <person name="Borin S."/>
            <person name="Daffonchio D."/>
            <person name="Crotti E."/>
        </authorList>
    </citation>
    <scope>NUCLEOTIDE SEQUENCE [LARGE SCALE GENOMIC DNA]</scope>
    <source>
        <strain evidence="4 5">EV16P</strain>
    </source>
</reference>